<evidence type="ECO:0008006" key="4">
    <source>
        <dbReference type="Google" id="ProtNLM"/>
    </source>
</evidence>
<name>A0A2V5KBS0_9BACL</name>
<keyword evidence="1" id="KW-0472">Membrane</keyword>
<keyword evidence="1" id="KW-1133">Transmembrane helix</keyword>
<dbReference type="OrthoDB" id="1677957at2"/>
<proteinExistence type="predicted"/>
<keyword evidence="3" id="KW-1185">Reference proteome</keyword>
<sequence length="679" mass="74502">MATVQSTLQLFDAFTRPLHAITQALHSTLNAMEQLQTATNRNSNIGRSFDAARSKITAAEAEIQQAIDKSTHSQNAFNKSVKDGEKATSSLVDRVKGFAAAYLGFEAAKGLTQVTIGGAMEQEKLQDMFKARTGDDQVGAAMFEKFKADALKAGMDVKDALQGTLSFFSTTQDTKQLEKLNNLTQRLNAFDSAGNGLEGAAFALKEAMSGDIVSLAERFNMSKTDIRAFKIDELGKAGDIDGFLKAFDQLLEKQKMGQAAFEKMLASPAKQAEILKNNLKSGLADAGGAAMRGLLPLIQLLNTSFKEGRFNGFFRALEVGLRITATLFGLLVRGALWFGDVIQRLGPTVGAILAMIGVWLTVHLIAKLWAALPPLYAQVAAWLAINWPILLIIAVIGLLVFVLTRFGVTGEQIVGAVFGAFMVLFAYLYNQVAIAWNLFASFAEFLINLFIDPVYAVKKLFYDLAMLFLEVNRKMIRGAEDFAGSFMTTVLKAINAVLKGINWLIDGLNKLPGFDIKQLTLFDETNVHAVSDSISKIMDQLSQPTSDKKVVSIARMEQKDYKNEFDYGYKAGANLVGKVKQATDFGGVLDNWNKNNVNINRVDEVGKIKDKVDISSEDLKVLRDLSEMRNIQNFVTLTPVVRVQTGDIRNDVDLDDVIRQIEDRIVTEIASTAEGIYGN</sequence>
<dbReference type="AlphaFoldDB" id="A0A2V5KBS0"/>
<feature type="transmembrane region" description="Helical" evidence="1">
    <location>
        <begin position="413"/>
        <end position="429"/>
    </location>
</feature>
<dbReference type="Proteomes" id="UP000247476">
    <property type="component" value="Unassembled WGS sequence"/>
</dbReference>
<gene>
    <name evidence="2" type="ORF">DLM86_00795</name>
</gene>
<dbReference type="EMBL" id="QJVJ01000001">
    <property type="protein sequence ID" value="PYI57019.1"/>
    <property type="molecule type" value="Genomic_DNA"/>
</dbReference>
<keyword evidence="1" id="KW-0812">Transmembrane</keyword>
<organism evidence="2 3">
    <name type="scientific">Paenibacillus flagellatus</name>
    <dbReference type="NCBI Taxonomy" id="2211139"/>
    <lineage>
        <taxon>Bacteria</taxon>
        <taxon>Bacillati</taxon>
        <taxon>Bacillota</taxon>
        <taxon>Bacilli</taxon>
        <taxon>Bacillales</taxon>
        <taxon>Paenibacillaceae</taxon>
        <taxon>Paenibacillus</taxon>
    </lineage>
</organism>
<accession>A0A2V5KBS0</accession>
<feature type="transmembrane region" description="Helical" evidence="1">
    <location>
        <begin position="319"/>
        <end position="339"/>
    </location>
</feature>
<feature type="transmembrane region" description="Helical" evidence="1">
    <location>
        <begin position="384"/>
        <end position="406"/>
    </location>
</feature>
<evidence type="ECO:0000256" key="1">
    <source>
        <dbReference type="SAM" id="Phobius"/>
    </source>
</evidence>
<dbReference type="RefSeq" id="WP_110838060.1">
    <property type="nucleotide sequence ID" value="NZ_QJVJ01000001.1"/>
</dbReference>
<comment type="caution">
    <text evidence="2">The sequence shown here is derived from an EMBL/GenBank/DDBJ whole genome shotgun (WGS) entry which is preliminary data.</text>
</comment>
<feature type="transmembrane region" description="Helical" evidence="1">
    <location>
        <begin position="351"/>
        <end position="372"/>
    </location>
</feature>
<evidence type="ECO:0000313" key="2">
    <source>
        <dbReference type="EMBL" id="PYI57019.1"/>
    </source>
</evidence>
<evidence type="ECO:0000313" key="3">
    <source>
        <dbReference type="Proteomes" id="UP000247476"/>
    </source>
</evidence>
<reference evidence="2 3" key="1">
    <citation type="submission" date="2018-05" db="EMBL/GenBank/DDBJ databases">
        <title>Paenibacillus flagellatus sp. nov., isolated from selenium mineral soil.</title>
        <authorList>
            <person name="Dai X."/>
        </authorList>
    </citation>
    <scope>NUCLEOTIDE SEQUENCE [LARGE SCALE GENOMIC DNA]</scope>
    <source>
        <strain evidence="2 3">DXL2</strain>
    </source>
</reference>
<protein>
    <recommendedName>
        <fullName evidence="4">Phage tail tape measure protein</fullName>
    </recommendedName>
</protein>